<name>A0ABV4D6F6_9LACT</name>
<keyword evidence="2" id="KW-1185">Reference proteome</keyword>
<evidence type="ECO:0000313" key="2">
    <source>
        <dbReference type="Proteomes" id="UP001565283"/>
    </source>
</evidence>
<organism evidence="1 2">
    <name type="scientific">Lactococcus ileimucosae</name>
    <dbReference type="NCBI Taxonomy" id="2941329"/>
    <lineage>
        <taxon>Bacteria</taxon>
        <taxon>Bacillati</taxon>
        <taxon>Bacillota</taxon>
        <taxon>Bacilli</taxon>
        <taxon>Lactobacillales</taxon>
        <taxon>Streptococcaceae</taxon>
        <taxon>Lactococcus</taxon>
    </lineage>
</organism>
<protein>
    <submittedName>
        <fullName evidence="1">Glycerol-3-phosphate cytidylyltransferase</fullName>
    </submittedName>
</protein>
<dbReference type="Gene3D" id="3.40.50.620">
    <property type="entry name" value="HUPs"/>
    <property type="match status" value="1"/>
</dbReference>
<dbReference type="Proteomes" id="UP001565283">
    <property type="component" value="Unassembled WGS sequence"/>
</dbReference>
<evidence type="ECO:0000313" key="1">
    <source>
        <dbReference type="EMBL" id="MEY8444323.1"/>
    </source>
</evidence>
<reference evidence="1 2" key="1">
    <citation type="submission" date="2024-03" db="EMBL/GenBank/DDBJ databases">
        <title>Mouse gut bacterial collection (mGBC) of GemPharmatech.</title>
        <authorList>
            <person name="He Y."/>
            <person name="Dong L."/>
            <person name="Wu D."/>
            <person name="Gao X."/>
            <person name="Lin Z."/>
        </authorList>
    </citation>
    <scope>NUCLEOTIDE SEQUENCE [LARGE SCALE GENOMIC DNA]</scope>
    <source>
        <strain evidence="1 2">61-15</strain>
    </source>
</reference>
<dbReference type="RefSeq" id="WP_369948737.1">
    <property type="nucleotide sequence ID" value="NZ_JBCLSH010000040.1"/>
</dbReference>
<comment type="caution">
    <text evidence="1">The sequence shown here is derived from an EMBL/GenBank/DDBJ whole genome shotgun (WGS) entry which is preliminary data.</text>
</comment>
<dbReference type="InterPro" id="IPR014729">
    <property type="entry name" value="Rossmann-like_a/b/a_fold"/>
</dbReference>
<dbReference type="EMBL" id="JBCLSH010000040">
    <property type="protein sequence ID" value="MEY8444323.1"/>
    <property type="molecule type" value="Genomic_DNA"/>
</dbReference>
<accession>A0ABV4D6F6</accession>
<dbReference type="GO" id="GO:0016779">
    <property type="term" value="F:nucleotidyltransferase activity"/>
    <property type="evidence" value="ECO:0007669"/>
    <property type="project" value="UniProtKB-KW"/>
</dbReference>
<gene>
    <name evidence="1" type="ORF">AALA52_08775</name>
</gene>
<keyword evidence="1" id="KW-0548">Nucleotidyltransferase</keyword>
<proteinExistence type="predicted"/>
<keyword evidence="1" id="KW-0808">Transferase</keyword>
<sequence>MKEKVILVAGPFDILYESPIDMLGNARNLGDGRIVMLSTVKFGKNKKDCQDCNTGKGVLEAVQWVDLVVSEQSWKEQRLYVDRFAMGEDWYGKIALLKEDFPELKIMYFPRGKRSSSQIKKDLKYSFKEE</sequence>